<dbReference type="EMBL" id="JANLCJ010000870">
    <property type="protein sequence ID" value="MCS5737609.1"/>
    <property type="molecule type" value="Genomic_DNA"/>
</dbReference>
<evidence type="ECO:0000313" key="2">
    <source>
        <dbReference type="EMBL" id="MCS5737609.1"/>
    </source>
</evidence>
<accession>A0ABT2HCC7</accession>
<evidence type="ECO:0000256" key="1">
    <source>
        <dbReference type="SAM" id="MobiDB-lite"/>
    </source>
</evidence>
<feature type="region of interest" description="Disordered" evidence="1">
    <location>
        <begin position="1"/>
        <end position="24"/>
    </location>
</feature>
<sequence>ANSAAKVGAYNRMGRLQNGKTPKHTRTVIVGQEREVVEAYGIHNGQVVLGNYKLTDECNH</sequence>
<protein>
    <submittedName>
        <fullName evidence="2">Uncharacterized protein</fullName>
    </submittedName>
</protein>
<proteinExistence type="predicted"/>
<gene>
    <name evidence="2" type="ORF">N1032_28145</name>
</gene>
<dbReference type="Proteomes" id="UP001165586">
    <property type="component" value="Unassembled WGS sequence"/>
</dbReference>
<feature type="non-terminal residue" evidence="2">
    <location>
        <position position="1"/>
    </location>
</feature>
<evidence type="ECO:0000313" key="3">
    <source>
        <dbReference type="Proteomes" id="UP001165586"/>
    </source>
</evidence>
<reference evidence="2" key="1">
    <citation type="submission" date="2022-08" db="EMBL/GenBank/DDBJ databases">
        <authorList>
            <person name="Deng Y."/>
            <person name="Han X.-F."/>
            <person name="Zhang Y.-Q."/>
        </authorList>
    </citation>
    <scope>NUCLEOTIDE SEQUENCE</scope>
    <source>
        <strain evidence="2">CPCC 203386</strain>
    </source>
</reference>
<name>A0ABT2HCC7_9MICO</name>
<keyword evidence="3" id="KW-1185">Reference proteome</keyword>
<comment type="caution">
    <text evidence="2">The sequence shown here is derived from an EMBL/GenBank/DDBJ whole genome shotgun (WGS) entry which is preliminary data.</text>
</comment>
<organism evidence="2 3">
    <name type="scientific">Herbiconiux daphne</name>
    <dbReference type="NCBI Taxonomy" id="2970914"/>
    <lineage>
        <taxon>Bacteria</taxon>
        <taxon>Bacillati</taxon>
        <taxon>Actinomycetota</taxon>
        <taxon>Actinomycetes</taxon>
        <taxon>Micrococcales</taxon>
        <taxon>Microbacteriaceae</taxon>
        <taxon>Herbiconiux</taxon>
    </lineage>
</organism>
<dbReference type="RefSeq" id="WP_259544047.1">
    <property type="nucleotide sequence ID" value="NZ_JANLCJ010000870.1"/>
</dbReference>